<organism evidence="1 2">
    <name type="scientific">Enterocloster lavalensis</name>
    <dbReference type="NCBI Taxonomy" id="460384"/>
    <lineage>
        <taxon>Bacteria</taxon>
        <taxon>Bacillati</taxon>
        <taxon>Bacillota</taxon>
        <taxon>Clostridia</taxon>
        <taxon>Lachnospirales</taxon>
        <taxon>Lachnospiraceae</taxon>
        <taxon>Enterocloster</taxon>
    </lineage>
</organism>
<dbReference type="EMBL" id="FOIM01000036">
    <property type="protein sequence ID" value="SEU14259.1"/>
    <property type="molecule type" value="Genomic_DNA"/>
</dbReference>
<dbReference type="STRING" id="460384.SAMN05216313_13626"/>
<dbReference type="RefSeq" id="WP_092370040.1">
    <property type="nucleotide sequence ID" value="NZ_FOIM01000036.1"/>
</dbReference>
<proteinExistence type="predicted"/>
<accession>A0A1I0JW24</accession>
<evidence type="ECO:0000313" key="2">
    <source>
        <dbReference type="Proteomes" id="UP000198508"/>
    </source>
</evidence>
<reference evidence="2" key="1">
    <citation type="submission" date="2016-10" db="EMBL/GenBank/DDBJ databases">
        <authorList>
            <person name="Varghese N."/>
            <person name="Submissions S."/>
        </authorList>
    </citation>
    <scope>NUCLEOTIDE SEQUENCE [LARGE SCALE GENOMIC DNA]</scope>
    <source>
        <strain evidence="2">NLAE-zl-G277</strain>
    </source>
</reference>
<dbReference type="AlphaFoldDB" id="A0A1I0JW24"/>
<sequence>MVPAERQIQPGLYQHEKDQKLISEIMGHPMTEKVFQWLRDQNIDDIYTYVYRESCVRLSRENASDVIRALERACARLGCAEVPEIYLIHDYDRTIEICGIGRPFLLVSSFYLKTLKREGERMMAGILGAQAAAIRVGHHRGLLLIWALDAVLQQMSLPKAAVAALAGLLNDWKRCRMYTCDRAFLVLTGDYPLSIRSIFLNRLPRGILDGFRFGAPGDLYREQMERFTHADGLDSLVNIYNSATSDQSWLPLRYQELEKFYQTSGQIEARRADD</sequence>
<name>A0A1I0JW24_9FIRM</name>
<keyword evidence="2" id="KW-1185">Reference proteome</keyword>
<protein>
    <submittedName>
        <fullName evidence="1">Uncharacterized protein</fullName>
    </submittedName>
</protein>
<gene>
    <name evidence="1" type="ORF">SAMN05216313_13626</name>
</gene>
<evidence type="ECO:0000313" key="1">
    <source>
        <dbReference type="EMBL" id="SEU14259.1"/>
    </source>
</evidence>
<dbReference type="GeneID" id="93279606"/>
<dbReference type="Proteomes" id="UP000198508">
    <property type="component" value="Unassembled WGS sequence"/>
</dbReference>